<dbReference type="InterPro" id="IPR036621">
    <property type="entry name" value="Anticodon-bd_dom_sf"/>
</dbReference>
<organism evidence="13 14">
    <name type="scientific">Pseudorhodobacter antarcticus</name>
    <dbReference type="NCBI Taxonomy" id="1077947"/>
    <lineage>
        <taxon>Bacteria</taxon>
        <taxon>Pseudomonadati</taxon>
        <taxon>Pseudomonadota</taxon>
        <taxon>Alphaproteobacteria</taxon>
        <taxon>Rhodobacterales</taxon>
        <taxon>Paracoccaceae</taxon>
        <taxon>Pseudorhodobacter</taxon>
    </lineage>
</organism>
<evidence type="ECO:0000256" key="10">
    <source>
        <dbReference type="HAMAP-Rule" id="MF_00127"/>
    </source>
</evidence>
<dbReference type="CDD" id="cd00859">
    <property type="entry name" value="HisRS_anticodon"/>
    <property type="match status" value="1"/>
</dbReference>
<keyword evidence="8 10" id="KW-0030">Aminoacyl-tRNA synthetase</keyword>
<feature type="binding site" evidence="11">
    <location>
        <position position="137"/>
    </location>
    <ligand>
        <name>L-histidine</name>
        <dbReference type="ChEBI" id="CHEBI:57595"/>
    </ligand>
</feature>
<dbReference type="Gene3D" id="3.40.50.800">
    <property type="entry name" value="Anticodon-binding domain"/>
    <property type="match status" value="1"/>
</dbReference>
<dbReference type="EC" id="6.1.1.21" evidence="10"/>
<keyword evidence="3 10" id="KW-0963">Cytoplasm</keyword>
<dbReference type="CDD" id="cd00773">
    <property type="entry name" value="HisRS-like_core"/>
    <property type="match status" value="1"/>
</dbReference>
<protein>
    <recommendedName>
        <fullName evidence="10">Histidine--tRNA ligase</fullName>
        <ecNumber evidence="10">6.1.1.21</ecNumber>
    </recommendedName>
    <alternativeName>
        <fullName evidence="10">Histidyl-tRNA synthetase</fullName>
        <shortName evidence="10">HisRS</shortName>
    </alternativeName>
</protein>
<dbReference type="InterPro" id="IPR006195">
    <property type="entry name" value="aa-tRNA-synth_II"/>
</dbReference>
<dbReference type="InterPro" id="IPR004154">
    <property type="entry name" value="Anticodon-bd"/>
</dbReference>
<dbReference type="RefSeq" id="WP_050519466.1">
    <property type="nucleotide sequence ID" value="NZ_FOCO01000005.1"/>
</dbReference>
<proteinExistence type="inferred from homology"/>
<dbReference type="GO" id="GO:0006427">
    <property type="term" value="P:histidyl-tRNA aminoacylation"/>
    <property type="evidence" value="ECO:0007669"/>
    <property type="project" value="UniProtKB-UniRule"/>
</dbReference>
<dbReference type="Pfam" id="PF03129">
    <property type="entry name" value="HGTP_anticodon"/>
    <property type="match status" value="1"/>
</dbReference>
<dbReference type="PROSITE" id="PS50862">
    <property type="entry name" value="AA_TRNA_LIGASE_II"/>
    <property type="match status" value="1"/>
</dbReference>
<dbReference type="NCBIfam" id="TIGR00442">
    <property type="entry name" value="hisS"/>
    <property type="match status" value="1"/>
</dbReference>
<comment type="similarity">
    <text evidence="1 10">Belongs to the class-II aminoacyl-tRNA synthetase family.</text>
</comment>
<dbReference type="Gene3D" id="3.30.930.10">
    <property type="entry name" value="Bira Bifunctional Protein, Domain 2"/>
    <property type="match status" value="1"/>
</dbReference>
<dbReference type="HAMAP" id="MF_00127">
    <property type="entry name" value="His_tRNA_synth"/>
    <property type="match status" value="1"/>
</dbReference>
<dbReference type="PANTHER" id="PTHR11476">
    <property type="entry name" value="HISTIDYL-TRNA SYNTHETASE"/>
    <property type="match status" value="1"/>
</dbReference>
<evidence type="ECO:0000256" key="9">
    <source>
        <dbReference type="ARBA" id="ARBA00047639"/>
    </source>
</evidence>
<dbReference type="EMBL" id="FOCO01000005">
    <property type="protein sequence ID" value="SEM95125.1"/>
    <property type="molecule type" value="Genomic_DNA"/>
</dbReference>
<dbReference type="InterPro" id="IPR041715">
    <property type="entry name" value="HisRS-like_core"/>
</dbReference>
<evidence type="ECO:0000313" key="13">
    <source>
        <dbReference type="EMBL" id="SEM95125.1"/>
    </source>
</evidence>
<dbReference type="GO" id="GO:0005524">
    <property type="term" value="F:ATP binding"/>
    <property type="evidence" value="ECO:0007669"/>
    <property type="project" value="UniProtKB-UniRule"/>
</dbReference>
<dbReference type="Proteomes" id="UP000183002">
    <property type="component" value="Unassembled WGS sequence"/>
</dbReference>
<feature type="binding site" evidence="11">
    <location>
        <begin position="89"/>
        <end position="91"/>
    </location>
    <ligand>
        <name>L-histidine</name>
        <dbReference type="ChEBI" id="CHEBI:57595"/>
    </ligand>
</feature>
<evidence type="ECO:0000256" key="11">
    <source>
        <dbReference type="PIRSR" id="PIRSR001549-1"/>
    </source>
</evidence>
<dbReference type="AlphaFoldDB" id="A0A1H8CJA9"/>
<comment type="catalytic activity">
    <reaction evidence="9 10">
        <text>tRNA(His) + L-histidine + ATP = L-histidyl-tRNA(His) + AMP + diphosphate + H(+)</text>
        <dbReference type="Rhea" id="RHEA:17313"/>
        <dbReference type="Rhea" id="RHEA-COMP:9665"/>
        <dbReference type="Rhea" id="RHEA-COMP:9689"/>
        <dbReference type="ChEBI" id="CHEBI:15378"/>
        <dbReference type="ChEBI" id="CHEBI:30616"/>
        <dbReference type="ChEBI" id="CHEBI:33019"/>
        <dbReference type="ChEBI" id="CHEBI:57595"/>
        <dbReference type="ChEBI" id="CHEBI:78442"/>
        <dbReference type="ChEBI" id="CHEBI:78527"/>
        <dbReference type="ChEBI" id="CHEBI:456215"/>
        <dbReference type="EC" id="6.1.1.21"/>
    </reaction>
</comment>
<dbReference type="InterPro" id="IPR004516">
    <property type="entry name" value="HisRS/HisZ"/>
</dbReference>
<evidence type="ECO:0000259" key="12">
    <source>
        <dbReference type="PROSITE" id="PS50862"/>
    </source>
</evidence>
<dbReference type="STRING" id="1077947.SAMN05216227_100527"/>
<dbReference type="PIRSF" id="PIRSF001549">
    <property type="entry name" value="His-tRNA_synth"/>
    <property type="match status" value="1"/>
</dbReference>
<dbReference type="OrthoDB" id="9800814at2"/>
<dbReference type="InterPro" id="IPR015807">
    <property type="entry name" value="His-tRNA-ligase"/>
</dbReference>
<evidence type="ECO:0000256" key="5">
    <source>
        <dbReference type="ARBA" id="ARBA00022741"/>
    </source>
</evidence>
<keyword evidence="5 10" id="KW-0547">Nucleotide-binding</keyword>
<evidence type="ECO:0000256" key="4">
    <source>
        <dbReference type="ARBA" id="ARBA00022598"/>
    </source>
</evidence>
<keyword evidence="14" id="KW-1185">Reference proteome</keyword>
<dbReference type="PANTHER" id="PTHR11476:SF7">
    <property type="entry name" value="HISTIDINE--TRNA LIGASE"/>
    <property type="match status" value="1"/>
</dbReference>
<keyword evidence="6 10" id="KW-0067">ATP-binding</keyword>
<feature type="binding site" evidence="11">
    <location>
        <position position="347"/>
    </location>
    <ligand>
        <name>L-histidine</name>
        <dbReference type="ChEBI" id="CHEBI:57595"/>
    </ligand>
</feature>
<dbReference type="GO" id="GO:0005737">
    <property type="term" value="C:cytoplasm"/>
    <property type="evidence" value="ECO:0007669"/>
    <property type="project" value="UniProtKB-SubCell"/>
</dbReference>
<keyword evidence="4 10" id="KW-0436">Ligase</keyword>
<feature type="binding site" evidence="11">
    <location>
        <position position="133"/>
    </location>
    <ligand>
        <name>L-histidine</name>
        <dbReference type="ChEBI" id="CHEBI:57595"/>
    </ligand>
</feature>
<dbReference type="Pfam" id="PF13393">
    <property type="entry name" value="tRNA-synt_His"/>
    <property type="match status" value="2"/>
</dbReference>
<comment type="subcellular location">
    <subcellularLocation>
        <location evidence="10">Cytoplasm</location>
    </subcellularLocation>
</comment>
<reference evidence="13 14" key="1">
    <citation type="submission" date="2016-10" db="EMBL/GenBank/DDBJ databases">
        <authorList>
            <person name="de Groot N.N."/>
        </authorList>
    </citation>
    <scope>NUCLEOTIDE SEQUENCE [LARGE SCALE GENOMIC DNA]</scope>
    <source>
        <strain evidence="13 14">CGMCC 1.10836</strain>
    </source>
</reference>
<evidence type="ECO:0000256" key="2">
    <source>
        <dbReference type="ARBA" id="ARBA00011738"/>
    </source>
</evidence>
<dbReference type="SUPFAM" id="SSF55681">
    <property type="entry name" value="Class II aaRS and biotin synthetases"/>
    <property type="match status" value="1"/>
</dbReference>
<dbReference type="InterPro" id="IPR033656">
    <property type="entry name" value="HisRS_anticodon"/>
</dbReference>
<accession>A0A1H8CJA9</accession>
<evidence type="ECO:0000256" key="8">
    <source>
        <dbReference type="ARBA" id="ARBA00023146"/>
    </source>
</evidence>
<comment type="subunit">
    <text evidence="2 10">Homodimer.</text>
</comment>
<feature type="binding site" evidence="11">
    <location>
        <position position="119"/>
    </location>
    <ligand>
        <name>L-histidine</name>
        <dbReference type="ChEBI" id="CHEBI:57595"/>
    </ligand>
</feature>
<evidence type="ECO:0000256" key="3">
    <source>
        <dbReference type="ARBA" id="ARBA00022490"/>
    </source>
</evidence>
<dbReference type="InterPro" id="IPR045864">
    <property type="entry name" value="aa-tRNA-synth_II/BPL/LPL"/>
</dbReference>
<evidence type="ECO:0000256" key="6">
    <source>
        <dbReference type="ARBA" id="ARBA00022840"/>
    </source>
</evidence>
<sequence length="546" mass="59202">MAKDKAPRKPRAETPKGFRDYSGADVVERRDMLAKISAVYERYGFDPLETSAVETVEALGKFLPDVDRPNEGVFGWQDEDGDWLALRYDLTAPLARFAAQNRNDLPTPYRRYAFGPVWRNEKPGPGRFRQFYQCDADTVGAPSVAADAEICAMLADALEEVGIARSDYIIKVNNRKVLNGVMEVAGLAGDDKEAERGIVLRAIDKLDRLGPDGVRALLGAGRKDDSGDFTKGAGLSDAQVNIILGFIEAKDIVNAQAQEDIILPVLNNDTLQLEQAVLTAQYGENPAKGPTDAGMRYNALLLSHLANLVGTSEVGMDGVDELSDIASLLEAQGYGPDRIVIDPSVVRGLGYYTGPVYEAELTFEILDEKGRKRQFGSVAGGGRYDDLVKRFTGQSVPATGVSIGVDRLLAALRAKGQAGQAPAGPVVVTVMDRDRMADYMQMVGHLRAAGIRAEVYLGNPKNFGNQLKYADKRNSPIAIIQGGDEAAKGVVILKDLILGAKIAENATLEEWKDRPAQEEVKVEGLVNAVKLMLLHQKGPLKLADYL</sequence>
<keyword evidence="7 10" id="KW-0648">Protein biosynthesis</keyword>
<feature type="binding site" evidence="11">
    <location>
        <begin position="351"/>
        <end position="352"/>
    </location>
    <ligand>
        <name>L-histidine</name>
        <dbReference type="ChEBI" id="CHEBI:57595"/>
    </ligand>
</feature>
<evidence type="ECO:0000313" key="14">
    <source>
        <dbReference type="Proteomes" id="UP000183002"/>
    </source>
</evidence>
<feature type="domain" description="Aminoacyl-transfer RNA synthetases class-II family profile" evidence="12">
    <location>
        <begin position="41"/>
        <end position="422"/>
    </location>
</feature>
<dbReference type="GO" id="GO:0004821">
    <property type="term" value="F:histidine-tRNA ligase activity"/>
    <property type="evidence" value="ECO:0007669"/>
    <property type="project" value="UniProtKB-UniRule"/>
</dbReference>
<name>A0A1H8CJA9_9RHOB</name>
<dbReference type="SUPFAM" id="SSF52954">
    <property type="entry name" value="Class II aaRS ABD-related"/>
    <property type="match status" value="1"/>
</dbReference>
<gene>
    <name evidence="10" type="primary">hisS</name>
    <name evidence="13" type="ORF">SAMN05216227_100527</name>
</gene>
<evidence type="ECO:0000256" key="7">
    <source>
        <dbReference type="ARBA" id="ARBA00022917"/>
    </source>
</evidence>
<evidence type="ECO:0000256" key="1">
    <source>
        <dbReference type="ARBA" id="ARBA00008226"/>
    </source>
</evidence>